<feature type="repeat" description="WD" evidence="3">
    <location>
        <begin position="994"/>
        <end position="1028"/>
    </location>
</feature>
<protein>
    <submittedName>
        <fullName evidence="5">Uncharacterized protein</fullName>
    </submittedName>
</protein>
<evidence type="ECO:0000256" key="2">
    <source>
        <dbReference type="ARBA" id="ARBA00022737"/>
    </source>
</evidence>
<reference evidence="5" key="1">
    <citation type="submission" date="2022-07" db="EMBL/GenBank/DDBJ databases">
        <title>Genome analysis of Parmales, a sister group of diatoms, reveals the evolutionary specialization of diatoms from phago-mixotrophs to photoautotrophs.</title>
        <authorList>
            <person name="Ban H."/>
            <person name="Sato S."/>
            <person name="Yoshikawa S."/>
            <person name="Kazumasa Y."/>
            <person name="Nakamura Y."/>
            <person name="Ichinomiya M."/>
            <person name="Saitoh K."/>
            <person name="Sato N."/>
            <person name="Blanc-Mathieu R."/>
            <person name="Endo H."/>
            <person name="Kuwata A."/>
            <person name="Ogata H."/>
        </authorList>
    </citation>
    <scope>NUCLEOTIDE SEQUENCE</scope>
</reference>
<comment type="caution">
    <text evidence="5">The sequence shown here is derived from an EMBL/GenBank/DDBJ whole genome shotgun (WGS) entry which is preliminary data.</text>
</comment>
<dbReference type="PANTHER" id="PTHR44324:SF4">
    <property type="entry name" value="WD40 REPEAT DOMAIN 95"/>
    <property type="match status" value="1"/>
</dbReference>
<dbReference type="InterPro" id="IPR015943">
    <property type="entry name" value="WD40/YVTN_repeat-like_dom_sf"/>
</dbReference>
<feature type="region of interest" description="Disordered" evidence="4">
    <location>
        <begin position="54"/>
        <end position="80"/>
    </location>
</feature>
<dbReference type="PROSITE" id="PS00678">
    <property type="entry name" value="WD_REPEATS_1"/>
    <property type="match status" value="1"/>
</dbReference>
<dbReference type="PROSITE" id="PS50082">
    <property type="entry name" value="WD_REPEATS_2"/>
    <property type="match status" value="1"/>
</dbReference>
<dbReference type="SUPFAM" id="SSF50978">
    <property type="entry name" value="WD40 repeat-like"/>
    <property type="match status" value="2"/>
</dbReference>
<keyword evidence="1 3" id="KW-0853">WD repeat</keyword>
<keyword evidence="6" id="KW-1185">Reference proteome</keyword>
<dbReference type="InterPro" id="IPR001680">
    <property type="entry name" value="WD40_rpt"/>
</dbReference>
<evidence type="ECO:0000313" key="5">
    <source>
        <dbReference type="EMBL" id="GMI09916.1"/>
    </source>
</evidence>
<evidence type="ECO:0000256" key="3">
    <source>
        <dbReference type="PROSITE-ProRule" id="PRU00221"/>
    </source>
</evidence>
<name>A0A9W7FD33_9STRA</name>
<sequence>MDSSKVESQQHAKGLLALFAEIDVNRLQKKFGSSSQGVSRRDFVRLIQTLLEPNKDKESPSSSPAVSRAGSPFSPVSSPLASRRVDTLNFKKLSPLPSPSRMDETTLKKIIDIYNLIDARGANSIKWSDFSSYVMSLDVMEDTKNLGPSLNSAKYHFMNFPDKNSYFSPLTHLSYFSSPIDRLATIQQNDEGVELLITPDYPTEMPRASMSLRHHTAFKQHNVLSTICIDGEDNIITSTREDVLFSGSLHSGAVLCTRITTNDDRIPVEEVQRSAVADPTHLILPSEQNRSAIEEKYNAIIAPKEKVLEMPRRSDPPVLKGLLHLRLKMEKNIKERKVMQEERRAREKTEFIIANKKKASKKKKVQAVPSQSMTKKIRFHTMGITAIKEIKSTDGCNFLVVASIDGQIAVLDLGKPYMETEHPERFITRRINAHEEGVRLVEFSPIFDVVFTAGVASSESTAEVFVWDTHTVYGMQSEDKKRLVSKSEAQIVSINVVDSDAEVVTVDIQCNVNIYSLHTFELIQTLPPPSNFTGTVSGAACIPPKPADNLPGMLAISSTRLYLYHRKVLDVFEPLITAIYNPSFQNFITATGNRICIWDAFSGSLVRVHESSKIYGNSSTPSPTNNEITSVTIDGTGRRLLVGDETGQVRVVNCMSGKTLKCIDPHGASVTFLGYAPVEKCIISTGADGKLHMADDVDADGFKVAKNGRQARSVLMRTIEVDSTLSTIGDHHTSKVGGGGGALHPDDGVHSRRTSRAVVGDIKALMALRKMSHATQHAGGTSRRASMSSLLGGEGMEKGGAATGTTTGNGEHHINLWDYEMCSLVATCIHPNAKSGESFDVSALEFMSPKPYLVGSLSTGLVQIWEVPKALCVATLLPTCVEPGGKGGGGSWVDDKFVKENKPTGIVTSLCLCEVEEGGDQIIFVSDDKGFVYAWVVTSDVVGEGPVSSRRRAAFNPHRIVNTTVGGDELTHYRRISRSWQPRHVKTRTPSYFWRAHDEMISKISSVNNPGGVVTASHDFMAKIWDLDGNLLGKLDYNEPGVDPAIQTKKPWKFKPEVRKTIQHKHHEEDFHEMLMHQPVPEIKSSTIPGRVAASKVLHRHPSQENFLNKELHHLEKKVVRRSTEKGGRGFLARNPTVKKVRRITSWTRDEAKELIAEERAKQKMRRQTQQS</sequence>
<feature type="region of interest" description="Disordered" evidence="4">
    <location>
        <begin position="728"/>
        <end position="753"/>
    </location>
</feature>
<dbReference type="InterPro" id="IPR036322">
    <property type="entry name" value="WD40_repeat_dom_sf"/>
</dbReference>
<dbReference type="AlphaFoldDB" id="A0A9W7FD33"/>
<proteinExistence type="predicted"/>
<evidence type="ECO:0000313" key="6">
    <source>
        <dbReference type="Proteomes" id="UP001165082"/>
    </source>
</evidence>
<accession>A0A9W7FD33</accession>
<evidence type="ECO:0000256" key="1">
    <source>
        <dbReference type="ARBA" id="ARBA00022574"/>
    </source>
</evidence>
<dbReference type="PANTHER" id="PTHR44324">
    <property type="entry name" value="WD40 REPEAT DOMAIN 95"/>
    <property type="match status" value="1"/>
</dbReference>
<dbReference type="Gene3D" id="2.130.10.10">
    <property type="entry name" value="YVTN repeat-like/Quinoprotein amine dehydrogenase"/>
    <property type="match status" value="3"/>
</dbReference>
<feature type="non-terminal residue" evidence="5">
    <location>
        <position position="1172"/>
    </location>
</feature>
<dbReference type="OrthoDB" id="96964at2759"/>
<dbReference type="SMART" id="SM00320">
    <property type="entry name" value="WD40"/>
    <property type="match status" value="7"/>
</dbReference>
<keyword evidence="2" id="KW-0677">Repeat</keyword>
<dbReference type="EMBL" id="BRXZ01000345">
    <property type="protein sequence ID" value="GMI09916.1"/>
    <property type="molecule type" value="Genomic_DNA"/>
</dbReference>
<evidence type="ECO:0000256" key="4">
    <source>
        <dbReference type="SAM" id="MobiDB-lite"/>
    </source>
</evidence>
<organism evidence="5 6">
    <name type="scientific">Triparma retinervis</name>
    <dbReference type="NCBI Taxonomy" id="2557542"/>
    <lineage>
        <taxon>Eukaryota</taxon>
        <taxon>Sar</taxon>
        <taxon>Stramenopiles</taxon>
        <taxon>Ochrophyta</taxon>
        <taxon>Bolidophyceae</taxon>
        <taxon>Parmales</taxon>
        <taxon>Triparmaceae</taxon>
        <taxon>Triparma</taxon>
    </lineage>
</organism>
<dbReference type="InterPro" id="IPR019775">
    <property type="entry name" value="WD40_repeat_CS"/>
</dbReference>
<dbReference type="Proteomes" id="UP001165082">
    <property type="component" value="Unassembled WGS sequence"/>
</dbReference>
<gene>
    <name evidence="5" type="ORF">TrRE_jg5649</name>
</gene>
<dbReference type="InterPro" id="IPR051242">
    <property type="entry name" value="WD-EF-hand_domain"/>
</dbReference>